<feature type="compositionally biased region" description="Low complexity" evidence="1">
    <location>
        <begin position="136"/>
        <end position="155"/>
    </location>
</feature>
<feature type="region of interest" description="Disordered" evidence="1">
    <location>
        <begin position="126"/>
        <end position="177"/>
    </location>
</feature>
<evidence type="ECO:0000313" key="2">
    <source>
        <dbReference type="EMBL" id="CAB4140705.1"/>
    </source>
</evidence>
<evidence type="ECO:0000256" key="1">
    <source>
        <dbReference type="SAM" id="MobiDB-lite"/>
    </source>
</evidence>
<name>A0A6J5M192_9CAUD</name>
<proteinExistence type="predicted"/>
<evidence type="ECO:0008006" key="3">
    <source>
        <dbReference type="Google" id="ProtNLM"/>
    </source>
</evidence>
<dbReference type="EMBL" id="LR796376">
    <property type="protein sequence ID" value="CAB4140705.1"/>
    <property type="molecule type" value="Genomic_DNA"/>
</dbReference>
<organism evidence="2">
    <name type="scientific">uncultured Caudovirales phage</name>
    <dbReference type="NCBI Taxonomy" id="2100421"/>
    <lineage>
        <taxon>Viruses</taxon>
        <taxon>Duplodnaviria</taxon>
        <taxon>Heunggongvirae</taxon>
        <taxon>Uroviricota</taxon>
        <taxon>Caudoviricetes</taxon>
        <taxon>Peduoviridae</taxon>
        <taxon>Maltschvirus</taxon>
        <taxon>Maltschvirus maltsch</taxon>
    </lineage>
</organism>
<accession>A0A6J5M192</accession>
<sequence>MRLILFLLAVPAFGQIFGGAVDSRRVVNSACSAGQTGTYDASRRLTGCASAGGAANVSATSAAAVTSLAINIAPLSLTTLDTLLVQCWSGTAAPFSPVTITSLNPATTSSVTANFTSTANVTCRANSNGGAGPTGPAGATGATGPQGPTGATGPQGPAGPEGPQGPSGSGSGHTLLNNGSAVTQRTEFNIIPGSGITTTFSDSSSPSRTAVTFGADTSVLLTQATAQAGTPLLCTGSGAAGAQTCSMTPALGAYTTGQVIQYRPGATNATTQTLAVSGLTAVSILRHDGTALQAGDLTSGRQYPITYDGTAFRLPPAGAGGASLLPTLTEINNADYVDYGTAAQFVLDTTVSGKVMLTGANAVTSGWWHGRRRTIAAGAWSRVFAISWQVEGNWGSIGVFFTDGTAYESCYVTAASGEARWASYWGANSGVFGADRLAASINFRGPGNGNVVYVRLRDDGTTNRDCSYSSSPTGPWHLIYSIGRTNGFTASGFGFGVLAQGAVARQTSMLIHGVQ</sequence>
<reference evidence="2" key="1">
    <citation type="submission" date="2020-04" db="EMBL/GenBank/DDBJ databases">
        <authorList>
            <person name="Chiriac C."/>
            <person name="Salcher M."/>
            <person name="Ghai R."/>
            <person name="Kavagutti S V."/>
        </authorList>
    </citation>
    <scope>NUCLEOTIDE SEQUENCE</scope>
</reference>
<protein>
    <recommendedName>
        <fullName evidence="3">Collagen triple helix repeat</fullName>
    </recommendedName>
</protein>
<gene>
    <name evidence="2" type="ORF">UFOVP398_69</name>
</gene>